<evidence type="ECO:0000256" key="1">
    <source>
        <dbReference type="SAM" id="MobiDB-lite"/>
    </source>
</evidence>
<feature type="compositionally biased region" description="Polar residues" evidence="1">
    <location>
        <begin position="68"/>
        <end position="85"/>
    </location>
</feature>
<protein>
    <submittedName>
        <fullName evidence="2">Uncharacterized protein</fullName>
    </submittedName>
</protein>
<proteinExistence type="predicted"/>
<dbReference type="Proteomes" id="UP000054279">
    <property type="component" value="Unassembled WGS sequence"/>
</dbReference>
<feature type="compositionally biased region" description="Basic and acidic residues" evidence="1">
    <location>
        <begin position="86"/>
        <end position="99"/>
    </location>
</feature>
<accession>A0A0C9T4D9</accession>
<dbReference type="AlphaFoldDB" id="A0A0C9T4D9"/>
<gene>
    <name evidence="2" type="ORF">M422DRAFT_275611</name>
</gene>
<feature type="region of interest" description="Disordered" evidence="1">
    <location>
        <begin position="60"/>
        <end position="129"/>
    </location>
</feature>
<evidence type="ECO:0000313" key="3">
    <source>
        <dbReference type="Proteomes" id="UP000054279"/>
    </source>
</evidence>
<sequence length="148" mass="16401">MTKLWSHGALQSWHVQQGPDDAEQGEQSFVKVLSKLGSTMGHHILFLNTSFQIAPSSQHNYSAHLPSTHPTGRCSSIASTTLSTRDTYRPRRASREGYESHSVSNERWLEPGAGRGESGFEASQSSARREKIDTAAACHQYVDLILYI</sequence>
<dbReference type="HOGENOM" id="CLU_1759962_0_0_1"/>
<keyword evidence="3" id="KW-1185">Reference proteome</keyword>
<organism evidence="2 3">
    <name type="scientific">Sphaerobolus stellatus (strain SS14)</name>
    <dbReference type="NCBI Taxonomy" id="990650"/>
    <lineage>
        <taxon>Eukaryota</taxon>
        <taxon>Fungi</taxon>
        <taxon>Dikarya</taxon>
        <taxon>Basidiomycota</taxon>
        <taxon>Agaricomycotina</taxon>
        <taxon>Agaricomycetes</taxon>
        <taxon>Phallomycetidae</taxon>
        <taxon>Geastrales</taxon>
        <taxon>Sphaerobolaceae</taxon>
        <taxon>Sphaerobolus</taxon>
    </lineage>
</organism>
<evidence type="ECO:0000313" key="2">
    <source>
        <dbReference type="EMBL" id="KIJ23753.1"/>
    </source>
</evidence>
<dbReference type="EMBL" id="KN837596">
    <property type="protein sequence ID" value="KIJ23753.1"/>
    <property type="molecule type" value="Genomic_DNA"/>
</dbReference>
<name>A0A0C9T4D9_SPHS4</name>
<reference evidence="2 3" key="1">
    <citation type="submission" date="2014-06" db="EMBL/GenBank/DDBJ databases">
        <title>Evolutionary Origins and Diversification of the Mycorrhizal Mutualists.</title>
        <authorList>
            <consortium name="DOE Joint Genome Institute"/>
            <consortium name="Mycorrhizal Genomics Consortium"/>
            <person name="Kohler A."/>
            <person name="Kuo A."/>
            <person name="Nagy L.G."/>
            <person name="Floudas D."/>
            <person name="Copeland A."/>
            <person name="Barry K.W."/>
            <person name="Cichocki N."/>
            <person name="Veneault-Fourrey C."/>
            <person name="LaButti K."/>
            <person name="Lindquist E.A."/>
            <person name="Lipzen A."/>
            <person name="Lundell T."/>
            <person name="Morin E."/>
            <person name="Murat C."/>
            <person name="Riley R."/>
            <person name="Ohm R."/>
            <person name="Sun H."/>
            <person name="Tunlid A."/>
            <person name="Henrissat B."/>
            <person name="Grigoriev I.V."/>
            <person name="Hibbett D.S."/>
            <person name="Martin F."/>
        </authorList>
    </citation>
    <scope>NUCLEOTIDE SEQUENCE [LARGE SCALE GENOMIC DNA]</scope>
    <source>
        <strain evidence="2 3">SS14</strain>
    </source>
</reference>